<gene>
    <name evidence="7" type="ORF">ACFSQZ_04855</name>
</gene>
<comment type="caution">
    <text evidence="7">The sequence shown here is derived from an EMBL/GenBank/DDBJ whole genome shotgun (WGS) entry which is preliminary data.</text>
</comment>
<evidence type="ECO:0000256" key="2">
    <source>
        <dbReference type="ARBA" id="ARBA00022670"/>
    </source>
</evidence>
<evidence type="ECO:0000313" key="7">
    <source>
        <dbReference type="EMBL" id="MFD2275788.1"/>
    </source>
</evidence>
<keyword evidence="8" id="KW-1185">Reference proteome</keyword>
<reference evidence="8" key="1">
    <citation type="journal article" date="2019" name="Int. J. Syst. Evol. Microbiol.">
        <title>The Global Catalogue of Microorganisms (GCM) 10K type strain sequencing project: providing services to taxonomists for standard genome sequencing and annotation.</title>
        <authorList>
            <consortium name="The Broad Institute Genomics Platform"/>
            <consortium name="The Broad Institute Genome Sequencing Center for Infectious Disease"/>
            <person name="Wu L."/>
            <person name="Ma J."/>
        </authorList>
    </citation>
    <scope>NUCLEOTIDE SEQUENCE [LARGE SCALE GENOMIC DNA]</scope>
    <source>
        <strain evidence="8">JCM 16545</strain>
    </source>
</reference>
<name>A0ABW5E1I5_9BACT</name>
<feature type="domain" description="NlpC/P60" evidence="6">
    <location>
        <begin position="44"/>
        <end position="194"/>
    </location>
</feature>
<dbReference type="Gene3D" id="3.90.1720.10">
    <property type="entry name" value="endopeptidase domain like (from Nostoc punctiforme)"/>
    <property type="match status" value="1"/>
</dbReference>
<dbReference type="InterPro" id="IPR000064">
    <property type="entry name" value="NLP_P60_dom"/>
</dbReference>
<dbReference type="SUPFAM" id="SSF54001">
    <property type="entry name" value="Cysteine proteinases"/>
    <property type="match status" value="1"/>
</dbReference>
<accession>A0ABW5E1I5</accession>
<dbReference type="Proteomes" id="UP001597297">
    <property type="component" value="Unassembled WGS sequence"/>
</dbReference>
<comment type="similarity">
    <text evidence="1">Belongs to the peptidase C40 family.</text>
</comment>
<keyword evidence="4" id="KW-0788">Thiol protease</keyword>
<feature type="region of interest" description="Disordered" evidence="5">
    <location>
        <begin position="200"/>
        <end position="229"/>
    </location>
</feature>
<evidence type="ECO:0000256" key="4">
    <source>
        <dbReference type="ARBA" id="ARBA00022807"/>
    </source>
</evidence>
<proteinExistence type="inferred from homology"/>
<keyword evidence="2" id="KW-0645">Protease</keyword>
<organism evidence="7 8">
    <name type="scientific">Rubritalea spongiae</name>
    <dbReference type="NCBI Taxonomy" id="430797"/>
    <lineage>
        <taxon>Bacteria</taxon>
        <taxon>Pseudomonadati</taxon>
        <taxon>Verrucomicrobiota</taxon>
        <taxon>Verrucomicrobiia</taxon>
        <taxon>Verrucomicrobiales</taxon>
        <taxon>Rubritaleaceae</taxon>
        <taxon>Rubritalea</taxon>
    </lineage>
</organism>
<dbReference type="Pfam" id="PF00877">
    <property type="entry name" value="NLPC_P60"/>
    <property type="match status" value="1"/>
</dbReference>
<dbReference type="EMBL" id="JBHUJC010000013">
    <property type="protein sequence ID" value="MFD2275788.1"/>
    <property type="molecule type" value="Genomic_DNA"/>
</dbReference>
<protein>
    <submittedName>
        <fullName evidence="7">C40 family peptidase</fullName>
    </submittedName>
</protein>
<evidence type="ECO:0000256" key="3">
    <source>
        <dbReference type="ARBA" id="ARBA00022801"/>
    </source>
</evidence>
<dbReference type="PROSITE" id="PS51935">
    <property type="entry name" value="NLPC_P60"/>
    <property type="match status" value="1"/>
</dbReference>
<sequence length="229" mass="25213">MKTLILLTLIQGLFLQVINADGIRPASLEYDTLQLPENLARERTDLIKKGLALSKEHGWLRYTFGSADPEKGGLDCSGALYFLLRKSGLEPPRSSSAQYLWVRENSTFTEVGKSITSLDNPIFENLLPGDLLFWSGTYHPTDHRKTQVSHAAIYAGKDANGTHIMLNSSDGRTYLRKKQSGYGIFEFRLPSATSKSTFVGFGTPPGLIAEPQSDSNSSPQEEQKDPSGS</sequence>
<evidence type="ECO:0000259" key="6">
    <source>
        <dbReference type="PROSITE" id="PS51935"/>
    </source>
</evidence>
<evidence type="ECO:0000256" key="5">
    <source>
        <dbReference type="SAM" id="MobiDB-lite"/>
    </source>
</evidence>
<dbReference type="InterPro" id="IPR038765">
    <property type="entry name" value="Papain-like_cys_pep_sf"/>
</dbReference>
<dbReference type="RefSeq" id="WP_377095220.1">
    <property type="nucleotide sequence ID" value="NZ_JBHSJM010000001.1"/>
</dbReference>
<keyword evidence="3" id="KW-0378">Hydrolase</keyword>
<evidence type="ECO:0000313" key="8">
    <source>
        <dbReference type="Proteomes" id="UP001597297"/>
    </source>
</evidence>
<evidence type="ECO:0000256" key="1">
    <source>
        <dbReference type="ARBA" id="ARBA00007074"/>
    </source>
</evidence>